<dbReference type="Proteomes" id="UP001239111">
    <property type="component" value="Chromosome 1"/>
</dbReference>
<evidence type="ECO:0000313" key="2">
    <source>
        <dbReference type="Proteomes" id="UP001239111"/>
    </source>
</evidence>
<organism evidence="1 2">
    <name type="scientific">Eretmocerus hayati</name>
    <dbReference type="NCBI Taxonomy" id="131215"/>
    <lineage>
        <taxon>Eukaryota</taxon>
        <taxon>Metazoa</taxon>
        <taxon>Ecdysozoa</taxon>
        <taxon>Arthropoda</taxon>
        <taxon>Hexapoda</taxon>
        <taxon>Insecta</taxon>
        <taxon>Pterygota</taxon>
        <taxon>Neoptera</taxon>
        <taxon>Endopterygota</taxon>
        <taxon>Hymenoptera</taxon>
        <taxon>Apocrita</taxon>
        <taxon>Proctotrupomorpha</taxon>
        <taxon>Chalcidoidea</taxon>
        <taxon>Aphelinidae</taxon>
        <taxon>Aphelininae</taxon>
        <taxon>Eretmocerus</taxon>
    </lineage>
</organism>
<reference evidence="1" key="1">
    <citation type="submission" date="2023-04" db="EMBL/GenBank/DDBJ databases">
        <title>A chromosome-level genome assembly of the parasitoid wasp Eretmocerus hayati.</title>
        <authorList>
            <person name="Zhong Y."/>
            <person name="Liu S."/>
            <person name="Liu Y."/>
        </authorList>
    </citation>
    <scope>NUCLEOTIDE SEQUENCE</scope>
    <source>
        <strain evidence="1">ZJU_SS_LIU_2023</strain>
    </source>
</reference>
<dbReference type="EMBL" id="CM056741">
    <property type="protein sequence ID" value="KAJ8687906.1"/>
    <property type="molecule type" value="Genomic_DNA"/>
</dbReference>
<feature type="non-terminal residue" evidence="1">
    <location>
        <position position="1767"/>
    </location>
</feature>
<accession>A0ACC2PWJ6</accession>
<keyword evidence="2" id="KW-1185">Reference proteome</keyword>
<gene>
    <name evidence="1" type="ORF">QAD02_023701</name>
</gene>
<protein>
    <submittedName>
        <fullName evidence="1">Uncharacterized protein</fullName>
    </submittedName>
</protein>
<proteinExistence type="predicted"/>
<comment type="caution">
    <text evidence="1">The sequence shown here is derived from an EMBL/GenBank/DDBJ whole genome shotgun (WGS) entry which is preliminary data.</text>
</comment>
<name>A0ACC2PWJ6_9HYME</name>
<evidence type="ECO:0000313" key="1">
    <source>
        <dbReference type="EMBL" id="KAJ8687906.1"/>
    </source>
</evidence>
<sequence>MADMKFTSQQNAIDLSLENLFELRCLIKASSVLHAAQNESHQRQILAFVTSASDIGLYYLRNSSSIPIIKKISWFQSSRKKISCFCFDPEGSWLLVACIDGSLYLVPARALVDDFHSNEQNWTMEDVTSFSCVNAQNSFSRPSAMVWWQAVSFSGQIGIMGTEQGEIIFINLESGQQSGSTSVDGRVTKLSICQDTELDTVTLLITNHLRKQWYLVLEKPGSNYTCLSINNDLKKSTHSNEDNETEDLRSFPTTRSRLRGLKQLSVDKLVVLRQKLAETMNRNNGNSIPSPHPDICLHENDSVGNRLNNDDENLNQSSLFSVQQSEQTKCSNIPIPVPNDIYLTPQFMRNGRTVYTRYIPSSNSLSIHERSSAIVPSHVHQMPNHCESIILTSRFFYISDTRRRIVYIVSRPLSEMRKDKGSDYNRESIVARFSFDKSEEVINSIYTIPSLKNHSTSRSGNNENKNQDVIRNISDLRVHVPTVDTCIVVTNLGVYKIVLRGHVLSIFMDLVLKRKAIDDATKLGMIFGLNVQQLIEYAGDIVLCSRQFGRAMELYSLAGCRLSKSILKFASVGYTSELLSCLASYLTMPAVGELSETNRIHFSNLCILAFTELTLKTLSSSSRTIYKDFLNFLSSNVYYDELFALNIIVQTNLWAVLHHLVMYRGLGPQVLDVIIKILPTFLARNLSLKSDANTRDLLMCLSDPNLILSMLNNPGLASYHMCFMLAHLKSLQIIILQRLISLYNPTNAAVRPLLLRFKARRRVASRSSFSSQCDSLDLSEDLDEIGVLIEEIVEAYLQTILVLLHKSQSCNKFYPKYVPLTQLPDIEGVSKDRTQKHASVDFKRRLLSTGFAHTALIRNGNIYTWGNAIQGCLGTGPTIKKYCLPQGIGSFRRLGIEVLSVSCGRSHTLAVTNNGIYAWGGNTYGQLGLGKIIQSPNPELISALSNEIIVEAAAGQHHSAALTADGRLFTWGWGVRGQLGQGNTEAKRFPCLVRSLLGQTLRHVSAGYAHTLALSADGYVFAFGCNRFGQLGIGRDASKAALPERISLLPEKITLISTNYFHSLAISNTNRLYVWGSDPLVLRLQSKERKLRLHKAKLAANEALRAEIQRREQEEQLQKERKTLSEENDLEDEDEAPNDEGALRRGIEPKTAGCCDVLAEASLPDAPLDVADVTPIQQSQIQTIPPPPEFDEEDDPDSLAHLVPELVDTGLVHGKIVQISTGFQHSALLTKDGTVYMWGRNLDGQLGAGFSRDVPQPTPLSLHPQPLQQHQPGPSLSHDQTSHLVKAVKICCGSNFTIAIEPGGSIISWGSNDMAQLGRAPAAPKDMSKKLVIRFKSSKQIVRCFNSMAIDGTPGPVPGIPAPTISYQSYDVAPLAGSLKSLDDLETDLTDLTLHYALEQFHGLYSSAKILDKCAELKNYQARAKLQLLEHNFVEAMADQLKALTECDTEFLENLSISPSNEIEPQVVENQDANQENSELFERHLEKNVVETLIESVEKQKMKMPVSKSLDSFQLLEQELHTFDCQGGSEELFEDVDREADEKPFQHHDENDPDSHFSSDEVSEDTSTENVDNSLSNSGPRLIKEIPNEMNFNQSDLIVMQHAVNIVDFYFYEVEEDANSSINELVGIAINFWKMNNFPIRELEKVFEKHLDKLFYSIGLLLFGRNDQKNPELNSIKGMKFCEEATKVLSTEFCLKVCSLVLDTIDEGKPAPEYIEMLSLSMVKKYGPPLTGFPGTSENKTPEQMMDGIISTLSAKNNDSRTYIHIQ</sequence>